<reference evidence="4" key="1">
    <citation type="submission" date="2016-09" db="EMBL/GenBank/DDBJ databases">
        <title>Genome Sequence of Bathymodiolus thermophilus sulfur-oxidizing gill endosymbiont.</title>
        <authorList>
            <person name="Ponnudurai R."/>
            <person name="Kleiner M."/>
            <person name="Sayavedra L."/>
            <person name="Thuermer A."/>
            <person name="Felbeck H."/>
            <person name="Schlueter R."/>
            <person name="Schweder T."/>
            <person name="Markert S."/>
        </authorList>
    </citation>
    <scope>NUCLEOTIDE SEQUENCE [LARGE SCALE GENOMIC DNA]</scope>
    <source>
        <strain evidence="4">BAT/CrabSpa'14</strain>
    </source>
</reference>
<feature type="chain" id="PRO_5009635843" evidence="2">
    <location>
        <begin position="22"/>
        <end position="335"/>
    </location>
</feature>
<name>A0A1J5TV62_9GAMM</name>
<evidence type="ECO:0000313" key="4">
    <source>
        <dbReference type="Proteomes" id="UP000182798"/>
    </source>
</evidence>
<organism evidence="3 4">
    <name type="scientific">Bathymodiolus thermophilus thioautotrophic gill symbiont</name>
    <dbReference type="NCBI Taxonomy" id="2360"/>
    <lineage>
        <taxon>Bacteria</taxon>
        <taxon>Pseudomonadati</taxon>
        <taxon>Pseudomonadota</taxon>
        <taxon>Gammaproteobacteria</taxon>
        <taxon>sulfur-oxidizing symbionts</taxon>
    </lineage>
</organism>
<evidence type="ECO:0000256" key="1">
    <source>
        <dbReference type="SAM" id="MobiDB-lite"/>
    </source>
</evidence>
<accession>A0A1J5TV62</accession>
<feature type="compositionally biased region" description="Polar residues" evidence="1">
    <location>
        <begin position="315"/>
        <end position="326"/>
    </location>
</feature>
<evidence type="ECO:0000256" key="2">
    <source>
        <dbReference type="SAM" id="SignalP"/>
    </source>
</evidence>
<protein>
    <submittedName>
        <fullName evidence="3">Uncharacterized protein</fullName>
    </submittedName>
</protein>
<evidence type="ECO:0000313" key="3">
    <source>
        <dbReference type="EMBL" id="OIR24707.1"/>
    </source>
</evidence>
<gene>
    <name evidence="3" type="ORF">BGC33_04340</name>
</gene>
<dbReference type="EMBL" id="MIQH01000546">
    <property type="protein sequence ID" value="OIR24707.1"/>
    <property type="molecule type" value="Genomic_DNA"/>
</dbReference>
<dbReference type="Proteomes" id="UP000182798">
    <property type="component" value="Unassembled WGS sequence"/>
</dbReference>
<sequence>MKTIKLSALSLLLFSSFNVLGDSTTECRARDQSIIPNSSYKSATSCVCKTGYGGSITGDSSSGFLGACTLVEDSAGISSAVWVTSIVAIGFTSLTGLATAAGYYIYRVKIAKLSANSEMNELGGDIQSIANDEAIVNDGASGSSIDSIYSLASPIERTNYDLYDLPTNFPSRVDNMVEGDYDLARPIDELSIEGHYAEPKDIFLDESHYATPYEESLSTGLPNPAEASLPNDYLYATVSKKKFIPELEFQDSGEEIDSGGLGEQVKDVQEHIIEDTKISEEGTGEIEEAGAYFEGQTISNPNIANVVPTNDIITDPEYQSVSGQNKTQDDLGGCE</sequence>
<dbReference type="AlphaFoldDB" id="A0A1J5TV62"/>
<proteinExistence type="predicted"/>
<keyword evidence="2" id="KW-0732">Signal</keyword>
<feature type="region of interest" description="Disordered" evidence="1">
    <location>
        <begin position="315"/>
        <end position="335"/>
    </location>
</feature>
<feature type="signal peptide" evidence="2">
    <location>
        <begin position="1"/>
        <end position="21"/>
    </location>
</feature>
<comment type="caution">
    <text evidence="3">The sequence shown here is derived from an EMBL/GenBank/DDBJ whole genome shotgun (WGS) entry which is preliminary data.</text>
</comment>
<dbReference type="RefSeq" id="WP_071564318.1">
    <property type="nucleotide sequence ID" value="NZ_MIQH01000546.1"/>
</dbReference>